<proteinExistence type="predicted"/>
<dbReference type="RefSeq" id="WP_210087692.1">
    <property type="nucleotide sequence ID" value="NZ_JAGGKG010000002.1"/>
</dbReference>
<evidence type="ECO:0000313" key="3">
    <source>
        <dbReference type="Proteomes" id="UP001519272"/>
    </source>
</evidence>
<dbReference type="PANTHER" id="PTHR43649">
    <property type="entry name" value="ARABINOSE-BINDING PROTEIN-RELATED"/>
    <property type="match status" value="1"/>
</dbReference>
<dbReference type="EMBL" id="JAGGKG010000002">
    <property type="protein sequence ID" value="MBP1904012.1"/>
    <property type="molecule type" value="Genomic_DNA"/>
</dbReference>
<protein>
    <submittedName>
        <fullName evidence="2">Multiple sugar transport system substrate-binding protein</fullName>
    </submittedName>
</protein>
<dbReference type="Proteomes" id="UP001519272">
    <property type="component" value="Unassembled WGS sequence"/>
</dbReference>
<feature type="chain" id="PRO_5045875062" evidence="1">
    <location>
        <begin position="27"/>
        <end position="451"/>
    </location>
</feature>
<dbReference type="InterPro" id="IPR050490">
    <property type="entry name" value="Bact_solute-bd_prot1"/>
</dbReference>
<name>A0ABS4FN50_9BACL</name>
<accession>A0ABS4FN50</accession>
<keyword evidence="2" id="KW-0813">Transport</keyword>
<evidence type="ECO:0000256" key="1">
    <source>
        <dbReference type="SAM" id="SignalP"/>
    </source>
</evidence>
<reference evidence="2 3" key="1">
    <citation type="submission" date="2021-03" db="EMBL/GenBank/DDBJ databases">
        <title>Genomic Encyclopedia of Type Strains, Phase IV (KMG-IV): sequencing the most valuable type-strain genomes for metagenomic binning, comparative biology and taxonomic classification.</title>
        <authorList>
            <person name="Goeker M."/>
        </authorList>
    </citation>
    <scope>NUCLEOTIDE SEQUENCE [LARGE SCALE GENOMIC DNA]</scope>
    <source>
        <strain evidence="2 3">DSM 14349</strain>
    </source>
</reference>
<keyword evidence="2" id="KW-0762">Sugar transport</keyword>
<feature type="signal peptide" evidence="1">
    <location>
        <begin position="1"/>
        <end position="26"/>
    </location>
</feature>
<dbReference type="SUPFAM" id="SSF53850">
    <property type="entry name" value="Periplasmic binding protein-like II"/>
    <property type="match status" value="1"/>
</dbReference>
<organism evidence="2 3">
    <name type="scientific">Paenibacillus turicensis</name>
    <dbReference type="NCBI Taxonomy" id="160487"/>
    <lineage>
        <taxon>Bacteria</taxon>
        <taxon>Bacillati</taxon>
        <taxon>Bacillota</taxon>
        <taxon>Bacilli</taxon>
        <taxon>Bacillales</taxon>
        <taxon>Paenibacillaceae</taxon>
        <taxon>Paenibacillus</taxon>
    </lineage>
</organism>
<dbReference type="Pfam" id="PF13416">
    <property type="entry name" value="SBP_bac_8"/>
    <property type="match status" value="1"/>
</dbReference>
<keyword evidence="1" id="KW-0732">Signal</keyword>
<dbReference type="Gene3D" id="3.40.190.10">
    <property type="entry name" value="Periplasmic binding protein-like II"/>
    <property type="match status" value="1"/>
</dbReference>
<gene>
    <name evidence="2" type="ORF">J2Z32_000629</name>
</gene>
<sequence>MKKWLSSMVLLSLVAVIMTSCTNQQGSNTSSTSKIKILYYDKEAFFEEYGNFLSIQYPNMEFEVISTKDIDYASESDSNVVYEKFIEKERPDIVTIQADQYQQLVHDGYLASLDQYIEKDKYNLDTVHPAITSLLRELGDGKLYGLSPKFYYQALFYNIDLFKQNGVEPPSNSMSWEQVLTLAKRFSSNNNSTDRVYGLGIDDLDTNNIAVNLADKIAFTQNLNDVNLKAKQVTANTEGWKNIWKLVLQATGSNVICDRASTLTMGSAEQLLEMKPFLTGKIAMTLDDSYLFEYIKQAKQNIKDFKELNYGIVTAPVDPANPDMTREIRLEEIFAIRNGSDHSDLAWDIIKLINSEDYAKAKSHSMNGSLLSRTGYYNDIKNIEAFYTLRPIAADYYKNEKYTDFYQQFDRVKKEEIGLVEAKKASIDDAVAAIQSKGQALLNQALKRTKD</sequence>
<keyword evidence="3" id="KW-1185">Reference proteome</keyword>
<dbReference type="PROSITE" id="PS51257">
    <property type="entry name" value="PROKAR_LIPOPROTEIN"/>
    <property type="match status" value="1"/>
</dbReference>
<evidence type="ECO:0000313" key="2">
    <source>
        <dbReference type="EMBL" id="MBP1904012.1"/>
    </source>
</evidence>
<dbReference type="InterPro" id="IPR006059">
    <property type="entry name" value="SBP"/>
</dbReference>
<comment type="caution">
    <text evidence="2">The sequence shown here is derived from an EMBL/GenBank/DDBJ whole genome shotgun (WGS) entry which is preliminary data.</text>
</comment>